<evidence type="ECO:0000256" key="6">
    <source>
        <dbReference type="ARBA" id="ARBA00023002"/>
    </source>
</evidence>
<comment type="similarity">
    <text evidence="9">Belongs to the gamma-glutamyl phosphate reductase family.</text>
</comment>
<evidence type="ECO:0000256" key="5">
    <source>
        <dbReference type="ARBA" id="ARBA00022857"/>
    </source>
</evidence>
<dbReference type="Gene3D" id="3.40.605.10">
    <property type="entry name" value="Aldehyde Dehydrogenase, Chain A, domain 1"/>
    <property type="match status" value="1"/>
</dbReference>
<reference evidence="14 15" key="3">
    <citation type="journal article" date="2017" name="G3 (Bethesda)">
        <title>Comparative analysis highlights variable genome content of wheat rusts and divergence of the mating loci.</title>
        <authorList>
            <person name="Cuomo C.A."/>
            <person name="Bakkeren G."/>
            <person name="Khalil H.B."/>
            <person name="Panwar V."/>
            <person name="Joly D."/>
            <person name="Linning R."/>
            <person name="Sakthikumar S."/>
            <person name="Song X."/>
            <person name="Adiconis X."/>
            <person name="Fan L."/>
            <person name="Goldberg J.M."/>
            <person name="Levin J.Z."/>
            <person name="Young S."/>
            <person name="Zeng Q."/>
            <person name="Anikster Y."/>
            <person name="Bruce M."/>
            <person name="Wang M."/>
            <person name="Yin C."/>
            <person name="McCallum B."/>
            <person name="Szabo L.J."/>
            <person name="Hulbert S."/>
            <person name="Chen X."/>
            <person name="Fellers J.P."/>
        </authorList>
    </citation>
    <scope>NUCLEOTIDE SEQUENCE</scope>
    <source>
        <strain evidence="15">Isolate 1-1 / race 1 (BBBD)</strain>
        <strain evidence="14">isolate 1-1 / race 1 (BBBD)</strain>
    </source>
</reference>
<dbReference type="CDD" id="cd07079">
    <property type="entry name" value="ALDH_F18-19_ProA-GPR"/>
    <property type="match status" value="1"/>
</dbReference>
<evidence type="ECO:0000313" key="13">
    <source>
        <dbReference type="EMBL" id="OAV99246.1"/>
    </source>
</evidence>
<dbReference type="PANTHER" id="PTHR11063:SF8">
    <property type="entry name" value="DELTA-1-PYRROLINE-5-CARBOXYLATE SYNTHASE"/>
    <property type="match status" value="1"/>
</dbReference>
<dbReference type="OrthoDB" id="1934954at2759"/>
<evidence type="ECO:0000313" key="15">
    <source>
        <dbReference type="Proteomes" id="UP000005240"/>
    </source>
</evidence>
<evidence type="ECO:0000256" key="10">
    <source>
        <dbReference type="ARBA" id="ARBA00075718"/>
    </source>
</evidence>
<dbReference type="PIRSF" id="PIRSF000151">
    <property type="entry name" value="GPR"/>
    <property type="match status" value="1"/>
</dbReference>
<dbReference type="Gene3D" id="3.40.309.10">
    <property type="entry name" value="Aldehyde Dehydrogenase, Chain A, domain 2"/>
    <property type="match status" value="1"/>
</dbReference>
<evidence type="ECO:0000256" key="7">
    <source>
        <dbReference type="ARBA" id="ARBA00049024"/>
    </source>
</evidence>
<evidence type="ECO:0000256" key="2">
    <source>
        <dbReference type="ARBA" id="ARBA00013002"/>
    </source>
</evidence>
<dbReference type="GO" id="GO:0004350">
    <property type="term" value="F:glutamate-5-semialdehyde dehydrogenase activity"/>
    <property type="evidence" value="ECO:0007669"/>
    <property type="project" value="UniProtKB-EC"/>
</dbReference>
<reference evidence="13" key="1">
    <citation type="submission" date="2009-11" db="EMBL/GenBank/DDBJ databases">
        <authorList>
            <consortium name="The Broad Institute Genome Sequencing Platform"/>
            <person name="Ward D."/>
            <person name="Feldgarden M."/>
            <person name="Earl A."/>
            <person name="Young S.K."/>
            <person name="Zeng Q."/>
            <person name="Koehrsen M."/>
            <person name="Alvarado L."/>
            <person name="Berlin A."/>
            <person name="Bochicchio J."/>
            <person name="Borenstein D."/>
            <person name="Chapman S.B."/>
            <person name="Chen Z."/>
            <person name="Engels R."/>
            <person name="Freedman E."/>
            <person name="Gellesch M."/>
            <person name="Goldberg J."/>
            <person name="Griggs A."/>
            <person name="Gujja S."/>
            <person name="Heilman E."/>
            <person name="Heiman D."/>
            <person name="Hepburn T."/>
            <person name="Howarth C."/>
            <person name="Jen D."/>
            <person name="Larson L."/>
            <person name="Lewis B."/>
            <person name="Mehta T."/>
            <person name="Park D."/>
            <person name="Pearson M."/>
            <person name="Roberts A."/>
            <person name="Saif S."/>
            <person name="Shea T."/>
            <person name="Shenoy N."/>
            <person name="Sisk P."/>
            <person name="Stolte C."/>
            <person name="Sykes S."/>
            <person name="Thomson T."/>
            <person name="Walk T."/>
            <person name="White J."/>
            <person name="Yandava C."/>
            <person name="Izard J."/>
            <person name="Baranova O.V."/>
            <person name="Blanton J.M."/>
            <person name="Tanner A.C."/>
            <person name="Dewhirst F.E."/>
            <person name="Haas B."/>
            <person name="Nusbaum C."/>
            <person name="Birren B."/>
        </authorList>
    </citation>
    <scope>NUCLEOTIDE SEQUENCE [LARGE SCALE GENOMIC DNA]</scope>
    <source>
        <strain evidence="13">1-1 BBBD Race 1</strain>
    </source>
</reference>
<dbReference type="PROSITE" id="PS01223">
    <property type="entry name" value="PROA"/>
    <property type="match status" value="1"/>
</dbReference>
<dbReference type="SUPFAM" id="SSF53720">
    <property type="entry name" value="ALDH-like"/>
    <property type="match status" value="1"/>
</dbReference>
<evidence type="ECO:0000256" key="4">
    <source>
        <dbReference type="ARBA" id="ARBA00022650"/>
    </source>
</evidence>
<evidence type="ECO:0000256" key="3">
    <source>
        <dbReference type="ARBA" id="ARBA00022605"/>
    </source>
</evidence>
<keyword evidence="3" id="KW-0028">Amino-acid biosynthesis</keyword>
<comment type="pathway">
    <text evidence="1">Amino-acid biosynthesis; L-proline biosynthesis; L-glutamate 5-semialdehyde from L-glutamate: step 2/2.</text>
</comment>
<sequence length="468" mass="50956">MSTLISSVARSAKKAFDEYQSIDDPAAKKTEGLRRLKQALVERKEEILGANDLDVQAAEGLVKEGKLSESILSRLNLRSSADKFESIVDGIEGVIKLEDPAGKIESVTKLDEGLELYKVSCPIGVLLIIFEARPEVLVNIAALAVKSGNAAILKGGKESMKTQEILTTIINEALASCLPANLIQTISSRSDVDELLQQTQFIDLVIPRGSKELVQYIQDHTKIPVLGHADGLCNIYVDQDADPEKVIRCVLDAKTTYPAACNSVETLLVHRAWLGPAFTELVLHLLNERVTLKLDQASLDVLKSSAEVASHLLFWSNCSLAREEDFRTEWLSLTLSIKTVADLGAAIGHINQHSSHHTDAILTESAASGRRFCRAVNSASVYVNCSTRFADGYRYGFGTEIGISTSKIHSRGPVGLDGLVIYKWIMVGGAGRAHITADYGPGKPRQFLHAKLPVDHPHPFSADAENQQ</sequence>
<evidence type="ECO:0000256" key="8">
    <source>
        <dbReference type="ARBA" id="ARBA00059423"/>
    </source>
</evidence>
<dbReference type="NCBIfam" id="NF001221">
    <property type="entry name" value="PRK00197.1"/>
    <property type="match status" value="1"/>
</dbReference>
<proteinExistence type="inferred from homology"/>
<dbReference type="HAMAP" id="MF_00412">
    <property type="entry name" value="ProA"/>
    <property type="match status" value="1"/>
</dbReference>
<organism evidence="13">
    <name type="scientific">Puccinia triticina (isolate 1-1 / race 1 (BBBD))</name>
    <name type="common">Brown leaf rust fungus</name>
    <dbReference type="NCBI Taxonomy" id="630390"/>
    <lineage>
        <taxon>Eukaryota</taxon>
        <taxon>Fungi</taxon>
        <taxon>Dikarya</taxon>
        <taxon>Basidiomycota</taxon>
        <taxon>Pucciniomycotina</taxon>
        <taxon>Pucciniomycetes</taxon>
        <taxon>Pucciniales</taxon>
        <taxon>Pucciniaceae</taxon>
        <taxon>Puccinia</taxon>
    </lineage>
</organism>
<dbReference type="UniPathway" id="UPA00098">
    <property type="reaction ID" value="UER00360"/>
</dbReference>
<dbReference type="InterPro" id="IPR020593">
    <property type="entry name" value="G-glutamylP_reductase_CS"/>
</dbReference>
<dbReference type="InterPro" id="IPR000965">
    <property type="entry name" value="GPR_dom"/>
</dbReference>
<feature type="domain" description="Aldehyde dehydrogenase" evidence="12">
    <location>
        <begin position="6"/>
        <end position="276"/>
    </location>
</feature>
<dbReference type="GO" id="GO:0055129">
    <property type="term" value="P:L-proline biosynthetic process"/>
    <property type="evidence" value="ECO:0007669"/>
    <property type="project" value="UniProtKB-UniPathway"/>
</dbReference>
<protein>
    <recommendedName>
        <fullName evidence="2">glutamate-5-semialdehyde dehydrogenase</fullName>
        <ecNumber evidence="2">1.2.1.41</ecNumber>
    </recommendedName>
    <alternativeName>
        <fullName evidence="11">Glutamate-5-semialdehyde dehydrogenase</fullName>
    </alternativeName>
    <alternativeName>
        <fullName evidence="10">Glutamyl-gamma-semialdehyde dehydrogenase</fullName>
    </alternativeName>
</protein>
<evidence type="ECO:0000256" key="9">
    <source>
        <dbReference type="ARBA" id="ARBA00060997"/>
    </source>
</evidence>
<keyword evidence="4" id="KW-0641">Proline biosynthesis</keyword>
<dbReference type="InterPro" id="IPR012134">
    <property type="entry name" value="Glu-5-SA_DH"/>
</dbReference>
<dbReference type="PANTHER" id="PTHR11063">
    <property type="entry name" value="GLUTAMATE SEMIALDEHYDE DEHYDROGENASE"/>
    <property type="match status" value="1"/>
</dbReference>
<comment type="catalytic activity">
    <reaction evidence="7">
        <text>L-glutamate 5-semialdehyde + phosphate + NADP(+) = L-glutamyl 5-phosphate + NADPH + H(+)</text>
        <dbReference type="Rhea" id="RHEA:19541"/>
        <dbReference type="ChEBI" id="CHEBI:15378"/>
        <dbReference type="ChEBI" id="CHEBI:43474"/>
        <dbReference type="ChEBI" id="CHEBI:57783"/>
        <dbReference type="ChEBI" id="CHEBI:58066"/>
        <dbReference type="ChEBI" id="CHEBI:58274"/>
        <dbReference type="ChEBI" id="CHEBI:58349"/>
        <dbReference type="EC" id="1.2.1.41"/>
    </reaction>
</comment>
<dbReference type="SMR" id="A0A180H2J6"/>
<dbReference type="GO" id="GO:0050661">
    <property type="term" value="F:NADP binding"/>
    <property type="evidence" value="ECO:0007669"/>
    <property type="project" value="InterPro"/>
</dbReference>
<dbReference type="EMBL" id="ADAS02000003">
    <property type="protein sequence ID" value="OAV99246.1"/>
    <property type="molecule type" value="Genomic_DNA"/>
</dbReference>
<dbReference type="AlphaFoldDB" id="A0A180H2J6"/>
<dbReference type="Proteomes" id="UP000005240">
    <property type="component" value="Unassembled WGS sequence"/>
</dbReference>
<evidence type="ECO:0000259" key="12">
    <source>
        <dbReference type="Pfam" id="PF00171"/>
    </source>
</evidence>
<name>A0A180H2J6_PUCT1</name>
<dbReference type="EnsemblFungi" id="PTTG_25323-t43_1">
    <property type="protein sequence ID" value="PTTG_25323-t43_1-p1"/>
    <property type="gene ID" value="PTTG_25323"/>
</dbReference>
<dbReference type="FunFam" id="3.40.309.10:FF:000006">
    <property type="entry name" value="Gamma-glutamyl phosphate reductase"/>
    <property type="match status" value="1"/>
</dbReference>
<reference evidence="14" key="4">
    <citation type="submission" date="2025-05" db="UniProtKB">
        <authorList>
            <consortium name="EnsemblFungi"/>
        </authorList>
    </citation>
    <scope>IDENTIFICATION</scope>
    <source>
        <strain evidence="14">isolate 1-1 / race 1 (BBBD)</strain>
    </source>
</reference>
<dbReference type="Pfam" id="PF00171">
    <property type="entry name" value="Aldedh"/>
    <property type="match status" value="1"/>
</dbReference>
<dbReference type="EC" id="1.2.1.41" evidence="2"/>
<evidence type="ECO:0000313" key="14">
    <source>
        <dbReference type="EnsemblFungi" id="PTTG_25323-t43_1-p1"/>
    </source>
</evidence>
<keyword evidence="6" id="KW-0560">Oxidoreductase</keyword>
<gene>
    <name evidence="13" type="ORF">PTTG_25323</name>
</gene>
<dbReference type="VEuPathDB" id="FungiDB:PTTG_25323"/>
<comment type="function">
    <text evidence="8">Catalyzes the NADPH dependent reduction of L-gamma-glutamyl 5-phosphate into L-glutamate 5-semialdehyde and phosphate. The product spontaneously undergoes cyclization to form 1-pyrroline-5-carboxylate.</text>
</comment>
<dbReference type="STRING" id="630390.A0A180H2J6"/>
<dbReference type="NCBIfam" id="TIGR00407">
    <property type="entry name" value="proA"/>
    <property type="match status" value="1"/>
</dbReference>
<keyword evidence="15" id="KW-1185">Reference proteome</keyword>
<accession>A0A180H2J6</accession>
<dbReference type="InterPro" id="IPR016163">
    <property type="entry name" value="Ald_DH_C"/>
</dbReference>
<reference evidence="13" key="2">
    <citation type="submission" date="2016-05" db="EMBL/GenBank/DDBJ databases">
        <title>Comparative analysis highlights variable genome content of wheat rusts and divergence of the mating loci.</title>
        <authorList>
            <person name="Cuomo C.A."/>
            <person name="Bakkeren G."/>
            <person name="Szabo L."/>
            <person name="Khalil H."/>
            <person name="Joly D."/>
            <person name="Goldberg J."/>
            <person name="Young S."/>
            <person name="Zeng Q."/>
            <person name="Fellers J."/>
        </authorList>
    </citation>
    <scope>NUCLEOTIDE SEQUENCE [LARGE SCALE GENOMIC DNA]</scope>
    <source>
        <strain evidence="13">1-1 BBBD Race 1</strain>
    </source>
</reference>
<dbReference type="InterPro" id="IPR016162">
    <property type="entry name" value="Ald_DH_N"/>
</dbReference>
<dbReference type="InterPro" id="IPR016161">
    <property type="entry name" value="Ald_DH/histidinol_DH"/>
</dbReference>
<dbReference type="InterPro" id="IPR015590">
    <property type="entry name" value="Aldehyde_DH_dom"/>
</dbReference>
<evidence type="ECO:0000256" key="1">
    <source>
        <dbReference type="ARBA" id="ARBA00004985"/>
    </source>
</evidence>
<keyword evidence="5" id="KW-0521">NADP</keyword>
<evidence type="ECO:0000256" key="11">
    <source>
        <dbReference type="ARBA" id="ARBA00077451"/>
    </source>
</evidence>